<dbReference type="Proteomes" id="UP001596045">
    <property type="component" value="Unassembled WGS sequence"/>
</dbReference>
<reference evidence="4" key="1">
    <citation type="journal article" date="2019" name="Int. J. Syst. Evol. Microbiol.">
        <title>The Global Catalogue of Microorganisms (GCM) 10K type strain sequencing project: providing services to taxonomists for standard genome sequencing and annotation.</title>
        <authorList>
            <consortium name="The Broad Institute Genomics Platform"/>
            <consortium name="The Broad Institute Genome Sequencing Center for Infectious Disease"/>
            <person name="Wu L."/>
            <person name="Ma J."/>
        </authorList>
    </citation>
    <scope>NUCLEOTIDE SEQUENCE [LARGE SCALE GENOMIC DNA]</scope>
    <source>
        <strain evidence="4">JCM 17066</strain>
    </source>
</reference>
<comment type="caution">
    <text evidence="3">The sequence shown here is derived from an EMBL/GenBank/DDBJ whole genome shotgun (WGS) entry which is preliminary data.</text>
</comment>
<feature type="region of interest" description="Disordered" evidence="1">
    <location>
        <begin position="25"/>
        <end position="49"/>
    </location>
</feature>
<dbReference type="InterPro" id="IPR039448">
    <property type="entry name" value="Beta_helix"/>
</dbReference>
<keyword evidence="4" id="KW-1185">Reference proteome</keyword>
<sequence>MEAEEIAFTPAFVFREFILKNPQADQRSQADAAKSEPTHSSADAQNDSDSGCAVLRWDKASFNKPYIAIRKPGRYCLDQDYDFSCSPWTHGCGGNFIDIEADDVDVDLRGHTLSTSGTRGYAGIKGHGKNIRIHHGTMKGVGTGIKLAQRSTNWQMAPVYSYPAYPTLPIAQFTETRFVIENVNFIDVYSPILLSGAGNVIRNNQIGAILDNRFDEDGAPKFAGEDEPKVSVLNSGPKALIEYNTISQKTDNHGIAAYTLYLRNGDGSIVRNNRIRVDGSTDKTIAVGLSNSRNVLVQDNIFAKAETPIEIKDGRTAKESGNKVNSSFSLW</sequence>
<proteinExistence type="predicted"/>
<protein>
    <submittedName>
        <fullName evidence="3">Right-handed parallel beta-helix repeat-containing protein</fullName>
    </submittedName>
</protein>
<feature type="compositionally biased region" description="Polar residues" evidence="1">
    <location>
        <begin position="38"/>
        <end position="49"/>
    </location>
</feature>
<dbReference type="SUPFAM" id="SSF51126">
    <property type="entry name" value="Pectin lyase-like"/>
    <property type="match status" value="1"/>
</dbReference>
<evidence type="ECO:0000256" key="1">
    <source>
        <dbReference type="SAM" id="MobiDB-lite"/>
    </source>
</evidence>
<gene>
    <name evidence="3" type="ORF">ACFPM8_15955</name>
</gene>
<dbReference type="Gene3D" id="2.160.20.10">
    <property type="entry name" value="Single-stranded right-handed beta-helix, Pectin lyase-like"/>
    <property type="match status" value="1"/>
</dbReference>
<accession>A0ABW0MB44</accession>
<dbReference type="InterPro" id="IPR011050">
    <property type="entry name" value="Pectin_lyase_fold/virulence"/>
</dbReference>
<evidence type="ECO:0000313" key="3">
    <source>
        <dbReference type="EMBL" id="MFC5475455.1"/>
    </source>
</evidence>
<organism evidence="3 4">
    <name type="scientific">Paraherbaspirillum soli</name>
    <dbReference type="NCBI Taxonomy" id="631222"/>
    <lineage>
        <taxon>Bacteria</taxon>
        <taxon>Pseudomonadati</taxon>
        <taxon>Pseudomonadota</taxon>
        <taxon>Betaproteobacteria</taxon>
        <taxon>Burkholderiales</taxon>
        <taxon>Oxalobacteraceae</taxon>
        <taxon>Paraherbaspirillum</taxon>
    </lineage>
</organism>
<dbReference type="Pfam" id="PF13229">
    <property type="entry name" value="Beta_helix"/>
    <property type="match status" value="1"/>
</dbReference>
<name>A0ABW0MB44_9BURK</name>
<evidence type="ECO:0000259" key="2">
    <source>
        <dbReference type="Pfam" id="PF13229"/>
    </source>
</evidence>
<dbReference type="InterPro" id="IPR012334">
    <property type="entry name" value="Pectin_lyas_fold"/>
</dbReference>
<dbReference type="EMBL" id="JBHSMT010000027">
    <property type="protein sequence ID" value="MFC5475455.1"/>
    <property type="molecule type" value="Genomic_DNA"/>
</dbReference>
<evidence type="ECO:0000313" key="4">
    <source>
        <dbReference type="Proteomes" id="UP001596045"/>
    </source>
</evidence>
<feature type="domain" description="Right handed beta helix" evidence="2">
    <location>
        <begin position="178"/>
        <end position="327"/>
    </location>
</feature>